<comment type="subunit">
    <text evidence="1">Homodimer.</text>
</comment>
<proteinExistence type="inferred from homology"/>
<evidence type="ECO:0000313" key="6">
    <source>
        <dbReference type="EMBL" id="CUA78289.1"/>
    </source>
</evidence>
<name>A0A0K6GIR6_9AGAM</name>
<evidence type="ECO:0000256" key="2">
    <source>
        <dbReference type="ARBA" id="ARBA00022690"/>
    </source>
</evidence>
<evidence type="ECO:0000256" key="1">
    <source>
        <dbReference type="ARBA" id="ARBA00011738"/>
    </source>
</evidence>
<keyword evidence="7" id="KW-1185">Reference proteome</keyword>
<accession>A0A0K6GIR6</accession>
<keyword evidence="2" id="KW-0646">Protease inhibitor</keyword>
<dbReference type="Proteomes" id="UP000044841">
    <property type="component" value="Unassembled WGS sequence"/>
</dbReference>
<dbReference type="Gene3D" id="2.80.10.50">
    <property type="match status" value="1"/>
</dbReference>
<gene>
    <name evidence="6" type="ORF">RSOLAG22IIIB_13044</name>
</gene>
<dbReference type="EMBL" id="CYGV01001971">
    <property type="protein sequence ID" value="CUA78289.1"/>
    <property type="molecule type" value="Genomic_DNA"/>
</dbReference>
<dbReference type="GO" id="GO:0004869">
    <property type="term" value="F:cysteine-type endopeptidase inhibitor activity"/>
    <property type="evidence" value="ECO:0007669"/>
    <property type="project" value="UniProtKB-KW"/>
</dbReference>
<comment type="function">
    <text evidence="4">Binds and inhibits cysteine proteinases. Inhibits most strongly papain and cathepsin L, more weakly bromelain and cathepsin B while it is completely ineffective against cathepsin H.</text>
</comment>
<dbReference type="Pfam" id="PF10467">
    <property type="entry name" value="Inhibitor_I48"/>
    <property type="match status" value="1"/>
</dbReference>
<keyword evidence="3" id="KW-0789">Thiol protease inhibitor</keyword>
<comment type="similarity">
    <text evidence="5">Belongs to the protease inhibitor I48 family.</text>
</comment>
<dbReference type="AlphaFoldDB" id="A0A0K6GIR6"/>
<evidence type="ECO:0000256" key="4">
    <source>
        <dbReference type="ARBA" id="ARBA00024855"/>
    </source>
</evidence>
<sequence>MAPLLSGLYNLQIRDSDTPEGFIGGEYATARAPGETVFLQPESIKGQVWNVTIEREVEGGYIINLQAKDINADESRTYLHNERNEPQVPLILSGRKAFKAQHEKYIGQIGIYSLLPTDIEPGPVGVTLYVGRGRGNEVALQAVPVVEHPPPHPVWAFTPLHKD</sequence>
<organism evidence="6 7">
    <name type="scientific">Rhizoctonia solani</name>
    <dbReference type="NCBI Taxonomy" id="456999"/>
    <lineage>
        <taxon>Eukaryota</taxon>
        <taxon>Fungi</taxon>
        <taxon>Dikarya</taxon>
        <taxon>Basidiomycota</taxon>
        <taxon>Agaricomycotina</taxon>
        <taxon>Agaricomycetes</taxon>
        <taxon>Cantharellales</taxon>
        <taxon>Ceratobasidiaceae</taxon>
        <taxon>Rhizoctonia</taxon>
    </lineage>
</organism>
<evidence type="ECO:0000313" key="7">
    <source>
        <dbReference type="Proteomes" id="UP000044841"/>
    </source>
</evidence>
<evidence type="ECO:0000256" key="3">
    <source>
        <dbReference type="ARBA" id="ARBA00022704"/>
    </source>
</evidence>
<dbReference type="InterPro" id="IPR019508">
    <property type="entry name" value="Prot_inh_I48_clitocypin"/>
</dbReference>
<reference evidence="6 7" key="1">
    <citation type="submission" date="2015-07" db="EMBL/GenBank/DDBJ databases">
        <authorList>
            <person name="Noorani M."/>
        </authorList>
    </citation>
    <scope>NUCLEOTIDE SEQUENCE [LARGE SCALE GENOMIC DNA]</scope>
    <source>
        <strain evidence="6">BBA 69670</strain>
    </source>
</reference>
<protein>
    <submittedName>
        <fullName evidence="6">Uncharacterized protein</fullName>
    </submittedName>
</protein>
<evidence type="ECO:0000256" key="5">
    <source>
        <dbReference type="ARBA" id="ARBA00025775"/>
    </source>
</evidence>